<evidence type="ECO:0000313" key="1">
    <source>
        <dbReference type="EMBL" id="RDX82723.1"/>
    </source>
</evidence>
<protein>
    <submittedName>
        <fullName evidence="1">Uncharacterized protein</fullName>
    </submittedName>
</protein>
<keyword evidence="2" id="KW-1185">Reference proteome</keyword>
<dbReference type="EMBL" id="QJKJ01007570">
    <property type="protein sequence ID" value="RDX82723.1"/>
    <property type="molecule type" value="Genomic_DNA"/>
</dbReference>
<evidence type="ECO:0000313" key="2">
    <source>
        <dbReference type="Proteomes" id="UP000257109"/>
    </source>
</evidence>
<dbReference type="Proteomes" id="UP000257109">
    <property type="component" value="Unassembled WGS sequence"/>
</dbReference>
<organism evidence="1 2">
    <name type="scientific">Mucuna pruriens</name>
    <name type="common">Velvet bean</name>
    <name type="synonym">Dolichos pruriens</name>
    <dbReference type="NCBI Taxonomy" id="157652"/>
    <lineage>
        <taxon>Eukaryota</taxon>
        <taxon>Viridiplantae</taxon>
        <taxon>Streptophyta</taxon>
        <taxon>Embryophyta</taxon>
        <taxon>Tracheophyta</taxon>
        <taxon>Spermatophyta</taxon>
        <taxon>Magnoliopsida</taxon>
        <taxon>eudicotyledons</taxon>
        <taxon>Gunneridae</taxon>
        <taxon>Pentapetalae</taxon>
        <taxon>rosids</taxon>
        <taxon>fabids</taxon>
        <taxon>Fabales</taxon>
        <taxon>Fabaceae</taxon>
        <taxon>Papilionoideae</taxon>
        <taxon>50 kb inversion clade</taxon>
        <taxon>NPAAA clade</taxon>
        <taxon>indigoferoid/millettioid clade</taxon>
        <taxon>Phaseoleae</taxon>
        <taxon>Mucuna</taxon>
    </lineage>
</organism>
<comment type="caution">
    <text evidence="1">The sequence shown here is derived from an EMBL/GenBank/DDBJ whole genome shotgun (WGS) entry which is preliminary data.</text>
</comment>
<proteinExistence type="predicted"/>
<reference evidence="1" key="1">
    <citation type="submission" date="2018-05" db="EMBL/GenBank/DDBJ databases">
        <title>Draft genome of Mucuna pruriens seed.</title>
        <authorList>
            <person name="Nnadi N.E."/>
            <person name="Vos R."/>
            <person name="Hasami M.H."/>
            <person name="Devisetty U.K."/>
            <person name="Aguiy J.C."/>
        </authorList>
    </citation>
    <scope>NUCLEOTIDE SEQUENCE [LARGE SCALE GENOMIC DNA]</scope>
    <source>
        <strain evidence="1">JCA_2017</strain>
    </source>
</reference>
<name>A0A371FXD3_MUCPR</name>
<sequence length="83" mass="9355">MEILKSIFMSVEEKLKLTKESNGKKVNATQYKSLIGRSLVFEVSTLIDGICNIMVLKETKSIVILSIIEEKYITATNYVIQAL</sequence>
<accession>A0A371FXD3</accession>
<feature type="non-terminal residue" evidence="1">
    <location>
        <position position="1"/>
    </location>
</feature>
<gene>
    <name evidence="1" type="ORF">CR513_36459</name>
</gene>
<dbReference type="AlphaFoldDB" id="A0A371FXD3"/>